<evidence type="ECO:0000259" key="8">
    <source>
        <dbReference type="Pfam" id="PF00924"/>
    </source>
</evidence>
<feature type="region of interest" description="Disordered" evidence="6">
    <location>
        <begin position="332"/>
        <end position="351"/>
    </location>
</feature>
<organism evidence="9 10">
    <name type="scientific">Kineococcus halophytocola</name>
    <dbReference type="NCBI Taxonomy" id="3234027"/>
    <lineage>
        <taxon>Bacteria</taxon>
        <taxon>Bacillati</taxon>
        <taxon>Actinomycetota</taxon>
        <taxon>Actinomycetes</taxon>
        <taxon>Kineosporiales</taxon>
        <taxon>Kineosporiaceae</taxon>
        <taxon>Kineococcus</taxon>
    </lineage>
</organism>
<dbReference type="Pfam" id="PF00924">
    <property type="entry name" value="MS_channel_2nd"/>
    <property type="match status" value="1"/>
</dbReference>
<dbReference type="InterPro" id="IPR010920">
    <property type="entry name" value="LSM_dom_sf"/>
</dbReference>
<reference evidence="9 10" key="1">
    <citation type="submission" date="2024-07" db="EMBL/GenBank/DDBJ databases">
        <authorList>
            <person name="Thanompreechachai J."/>
            <person name="Duangmal K."/>
        </authorList>
    </citation>
    <scope>NUCLEOTIDE SEQUENCE [LARGE SCALE GENOMIC DNA]</scope>
    <source>
        <strain evidence="9 10">LSe6-4</strain>
    </source>
</reference>
<name>A0ABV4GZI4_9ACTN</name>
<feature type="transmembrane region" description="Helical" evidence="7">
    <location>
        <begin position="43"/>
        <end position="64"/>
    </location>
</feature>
<keyword evidence="2" id="KW-1003">Cell membrane</keyword>
<dbReference type="Proteomes" id="UP001565927">
    <property type="component" value="Unassembled WGS sequence"/>
</dbReference>
<sequence>MRGGALASTVGTGVTGTGVDPSGAVQVLGVTLVGVSTTTGVKVLFTLALLAVVVALHAAARSVLRRVLGGQVADPRRFWARQGLQVVTALVLVLGLVSIWITPETDVSTGVGLLSAGLAFALQQVVLSLAAYAVILRGDTFGVGDRIVLGGVRGDVVRLGFLKTTIMEMGQPPAVDGADPAVWVHSRQYTGRIVTVTNGVIFEEPVYNYTRDFPYLWEEIAVPVPYTADRTRAEAVLLDAARAHAVVDDPDAERALARMRTRYAMADADLAPAVYWRITDNWLELSLRFLVHHRGVRGVKDAISRQVLTGLDEAGIAIASTTCTVVGLPSVDVRTGTPEAGEGGDSPREPS</sequence>
<keyword evidence="10" id="KW-1185">Reference proteome</keyword>
<comment type="caution">
    <text evidence="9">The sequence shown here is derived from an EMBL/GenBank/DDBJ whole genome shotgun (WGS) entry which is preliminary data.</text>
</comment>
<keyword evidence="3 7" id="KW-0812">Transmembrane</keyword>
<evidence type="ECO:0000313" key="10">
    <source>
        <dbReference type="Proteomes" id="UP001565927"/>
    </source>
</evidence>
<keyword evidence="4 7" id="KW-1133">Transmembrane helix</keyword>
<comment type="subcellular location">
    <subcellularLocation>
        <location evidence="1">Cell membrane</location>
        <topology evidence="1">Multi-pass membrane protein</topology>
    </subcellularLocation>
</comment>
<evidence type="ECO:0000256" key="6">
    <source>
        <dbReference type="SAM" id="MobiDB-lite"/>
    </source>
</evidence>
<dbReference type="RefSeq" id="WP_370440961.1">
    <property type="nucleotide sequence ID" value="NZ_JBGFTU010000007.1"/>
</dbReference>
<dbReference type="PANTHER" id="PTHR30566:SF5">
    <property type="entry name" value="MECHANOSENSITIVE ION CHANNEL PROTEIN 1, MITOCHONDRIAL-RELATED"/>
    <property type="match status" value="1"/>
</dbReference>
<evidence type="ECO:0000256" key="5">
    <source>
        <dbReference type="ARBA" id="ARBA00023136"/>
    </source>
</evidence>
<dbReference type="InterPro" id="IPR006685">
    <property type="entry name" value="MscS_channel_2nd"/>
</dbReference>
<evidence type="ECO:0000313" key="9">
    <source>
        <dbReference type="EMBL" id="MEZ0164725.1"/>
    </source>
</evidence>
<evidence type="ECO:0000256" key="3">
    <source>
        <dbReference type="ARBA" id="ARBA00022692"/>
    </source>
</evidence>
<dbReference type="EMBL" id="JBGFTU010000007">
    <property type="protein sequence ID" value="MEZ0164725.1"/>
    <property type="molecule type" value="Genomic_DNA"/>
</dbReference>
<feature type="transmembrane region" description="Helical" evidence="7">
    <location>
        <begin position="113"/>
        <end position="136"/>
    </location>
</feature>
<proteinExistence type="predicted"/>
<feature type="transmembrane region" description="Helical" evidence="7">
    <location>
        <begin position="84"/>
        <end position="101"/>
    </location>
</feature>
<gene>
    <name evidence="9" type="ORF">AB2L27_08100</name>
</gene>
<dbReference type="SUPFAM" id="SSF82689">
    <property type="entry name" value="Mechanosensitive channel protein MscS (YggB), C-terminal domain"/>
    <property type="match status" value="1"/>
</dbReference>
<keyword evidence="5 7" id="KW-0472">Membrane</keyword>
<feature type="domain" description="Mechanosensitive ion channel MscS" evidence="8">
    <location>
        <begin position="125"/>
        <end position="169"/>
    </location>
</feature>
<dbReference type="SUPFAM" id="SSF50182">
    <property type="entry name" value="Sm-like ribonucleoproteins"/>
    <property type="match status" value="1"/>
</dbReference>
<accession>A0ABV4GZI4</accession>
<dbReference type="PANTHER" id="PTHR30566">
    <property type="entry name" value="YNAI-RELATED MECHANOSENSITIVE ION CHANNEL"/>
    <property type="match status" value="1"/>
</dbReference>
<dbReference type="InterPro" id="IPR023408">
    <property type="entry name" value="MscS_beta-dom_sf"/>
</dbReference>
<evidence type="ECO:0000256" key="4">
    <source>
        <dbReference type="ARBA" id="ARBA00022989"/>
    </source>
</evidence>
<evidence type="ECO:0000256" key="7">
    <source>
        <dbReference type="SAM" id="Phobius"/>
    </source>
</evidence>
<evidence type="ECO:0000256" key="1">
    <source>
        <dbReference type="ARBA" id="ARBA00004651"/>
    </source>
</evidence>
<dbReference type="InterPro" id="IPR011066">
    <property type="entry name" value="MscS_channel_C_sf"/>
</dbReference>
<dbReference type="Gene3D" id="3.30.70.100">
    <property type="match status" value="1"/>
</dbReference>
<dbReference type="Gene3D" id="2.30.30.60">
    <property type="match status" value="1"/>
</dbReference>
<protein>
    <submittedName>
        <fullName evidence="9">Mechanosensitive ion channel family protein</fullName>
    </submittedName>
</protein>
<evidence type="ECO:0000256" key="2">
    <source>
        <dbReference type="ARBA" id="ARBA00022475"/>
    </source>
</evidence>